<dbReference type="GO" id="GO:0008379">
    <property type="term" value="F:thioredoxin peroxidase activity"/>
    <property type="evidence" value="ECO:0007669"/>
    <property type="project" value="InterPro"/>
</dbReference>
<evidence type="ECO:0000256" key="4">
    <source>
        <dbReference type="ARBA" id="ARBA00023002"/>
    </source>
</evidence>
<dbReference type="Gene3D" id="3.40.30.10">
    <property type="entry name" value="Glutaredoxin"/>
    <property type="match status" value="1"/>
</dbReference>
<comment type="caution">
    <text evidence="10">The sequence shown here is derived from an EMBL/GenBank/DDBJ whole genome shotgun (WGS) entry which is preliminary data.</text>
</comment>
<name>A0A9N9NLZ6_9GLOM</name>
<dbReference type="GO" id="GO:0045454">
    <property type="term" value="P:cell redox homeostasis"/>
    <property type="evidence" value="ECO:0007669"/>
    <property type="project" value="TreeGrafter"/>
</dbReference>
<sequence>MTNPKVKVGDKIPDDVYFGVLNDGEEKPRKVSAQEIFKGKKVVLFGIPGAFTSVCSSKHLPQYVERTDKLKTKGVDVIACVAVNDPYVMREWAHTHGVGDKILMLSDGEIVFHSALGLTQHLPFAGERGMRFSIFVDDGVVKVLNIEEPGAMSYKVSGPDHMIEDLEKLE</sequence>
<dbReference type="InterPro" id="IPR013740">
    <property type="entry name" value="Redoxin"/>
</dbReference>
<dbReference type="Proteomes" id="UP000789342">
    <property type="component" value="Unassembled WGS sequence"/>
</dbReference>
<dbReference type="GO" id="GO:0005737">
    <property type="term" value="C:cytoplasm"/>
    <property type="evidence" value="ECO:0007669"/>
    <property type="project" value="TreeGrafter"/>
</dbReference>
<organism evidence="10 11">
    <name type="scientific">Acaulospora morrowiae</name>
    <dbReference type="NCBI Taxonomy" id="94023"/>
    <lineage>
        <taxon>Eukaryota</taxon>
        <taxon>Fungi</taxon>
        <taxon>Fungi incertae sedis</taxon>
        <taxon>Mucoromycota</taxon>
        <taxon>Glomeromycotina</taxon>
        <taxon>Glomeromycetes</taxon>
        <taxon>Diversisporales</taxon>
        <taxon>Acaulosporaceae</taxon>
        <taxon>Acaulospora</taxon>
    </lineage>
</organism>
<comment type="function">
    <text evidence="8">Thiol-specific peroxidase that catalyzes the reduction of hydrogen peroxide and organic hydroperoxides to water and alcohols, respectively. Plays a role in cell protection against oxidative stress by detoxifying peroxides.</text>
</comment>
<evidence type="ECO:0000256" key="2">
    <source>
        <dbReference type="ARBA" id="ARBA00022559"/>
    </source>
</evidence>
<keyword evidence="2 8" id="KW-0575">Peroxidase</keyword>
<dbReference type="PROSITE" id="PS51352">
    <property type="entry name" value="THIOREDOXIN_2"/>
    <property type="match status" value="1"/>
</dbReference>
<keyword evidence="3 8" id="KW-0049">Antioxidant</keyword>
<dbReference type="PANTHER" id="PTHR10430">
    <property type="entry name" value="PEROXIREDOXIN"/>
    <property type="match status" value="1"/>
</dbReference>
<dbReference type="InterPro" id="IPR036249">
    <property type="entry name" value="Thioredoxin-like_sf"/>
</dbReference>
<evidence type="ECO:0000256" key="7">
    <source>
        <dbReference type="PIRSR" id="PIRSR637944-1"/>
    </source>
</evidence>
<comment type="similarity">
    <text evidence="1 8">Belongs to the peroxiredoxin family. Prx5 subfamily.</text>
</comment>
<dbReference type="GO" id="GO:0034599">
    <property type="term" value="P:cellular response to oxidative stress"/>
    <property type="evidence" value="ECO:0007669"/>
    <property type="project" value="InterPro"/>
</dbReference>
<evidence type="ECO:0000256" key="1">
    <source>
        <dbReference type="ARBA" id="ARBA00010505"/>
    </source>
</evidence>
<dbReference type="EMBL" id="CAJVPV010032806">
    <property type="protein sequence ID" value="CAG8745692.1"/>
    <property type="molecule type" value="Genomic_DNA"/>
</dbReference>
<feature type="domain" description="Thioredoxin" evidence="9">
    <location>
        <begin position="6"/>
        <end position="170"/>
    </location>
</feature>
<dbReference type="CDD" id="cd03013">
    <property type="entry name" value="PRX5_like"/>
    <property type="match status" value="1"/>
</dbReference>
<dbReference type="SUPFAM" id="SSF52833">
    <property type="entry name" value="Thioredoxin-like"/>
    <property type="match status" value="1"/>
</dbReference>
<dbReference type="FunFam" id="3.40.30.10:FF:000020">
    <property type="entry name" value="Peroxiredoxin"/>
    <property type="match status" value="1"/>
</dbReference>
<dbReference type="PANTHER" id="PTHR10430:SF16">
    <property type="entry name" value="PEROXIREDOXIN-5, MITOCHONDRIAL"/>
    <property type="match status" value="1"/>
</dbReference>
<evidence type="ECO:0000256" key="8">
    <source>
        <dbReference type="RuleBase" id="RU366011"/>
    </source>
</evidence>
<dbReference type="AlphaFoldDB" id="A0A9N9NLZ6"/>
<gene>
    <name evidence="10" type="ORF">AMORRO_LOCUS15019</name>
</gene>
<keyword evidence="5 8" id="KW-0676">Redox-active center</keyword>
<dbReference type="InterPro" id="IPR037944">
    <property type="entry name" value="PRX5-like"/>
</dbReference>
<protein>
    <recommendedName>
        <fullName evidence="6">Thioredoxin-dependent peroxiredoxin</fullName>
    </recommendedName>
</protein>
<feature type="active site" description="Cysteine sulfenic acid (-SOH) intermediate" evidence="7">
    <location>
        <position position="55"/>
    </location>
</feature>
<evidence type="ECO:0000313" key="10">
    <source>
        <dbReference type="EMBL" id="CAG8745692.1"/>
    </source>
</evidence>
<reference evidence="10" key="1">
    <citation type="submission" date="2021-06" db="EMBL/GenBank/DDBJ databases">
        <authorList>
            <person name="Kallberg Y."/>
            <person name="Tangrot J."/>
            <person name="Rosling A."/>
        </authorList>
    </citation>
    <scope>NUCLEOTIDE SEQUENCE</scope>
    <source>
        <strain evidence="10">CL551</strain>
    </source>
</reference>
<accession>A0A9N9NLZ6</accession>
<evidence type="ECO:0000256" key="5">
    <source>
        <dbReference type="ARBA" id="ARBA00023284"/>
    </source>
</evidence>
<keyword evidence="11" id="KW-1185">Reference proteome</keyword>
<dbReference type="GO" id="GO:0042744">
    <property type="term" value="P:hydrogen peroxide catabolic process"/>
    <property type="evidence" value="ECO:0007669"/>
    <property type="project" value="TreeGrafter"/>
</dbReference>
<evidence type="ECO:0000256" key="6">
    <source>
        <dbReference type="ARBA" id="ARBA00079296"/>
    </source>
</evidence>
<proteinExistence type="inferred from homology"/>
<evidence type="ECO:0000256" key="3">
    <source>
        <dbReference type="ARBA" id="ARBA00022862"/>
    </source>
</evidence>
<evidence type="ECO:0000313" key="11">
    <source>
        <dbReference type="Proteomes" id="UP000789342"/>
    </source>
</evidence>
<keyword evidence="4 8" id="KW-0560">Oxidoreductase</keyword>
<evidence type="ECO:0000259" key="9">
    <source>
        <dbReference type="PROSITE" id="PS51352"/>
    </source>
</evidence>
<dbReference type="OrthoDB" id="1882547at2759"/>
<dbReference type="Pfam" id="PF08534">
    <property type="entry name" value="Redoxin"/>
    <property type="match status" value="1"/>
</dbReference>
<dbReference type="InterPro" id="IPR013766">
    <property type="entry name" value="Thioredoxin_domain"/>
</dbReference>